<accession>A0ABD0M9R9</accession>
<gene>
    <name evidence="2" type="ORF">BaRGS_00000943</name>
</gene>
<name>A0ABD0M9R9_9CAEN</name>
<keyword evidence="1" id="KW-0732">Signal</keyword>
<protein>
    <submittedName>
        <fullName evidence="2">Uncharacterized protein</fullName>
    </submittedName>
</protein>
<evidence type="ECO:0000313" key="3">
    <source>
        <dbReference type="Proteomes" id="UP001519460"/>
    </source>
</evidence>
<comment type="caution">
    <text evidence="2">The sequence shown here is derived from an EMBL/GenBank/DDBJ whole genome shotgun (WGS) entry which is preliminary data.</text>
</comment>
<reference evidence="2 3" key="1">
    <citation type="journal article" date="2023" name="Sci. Data">
        <title>Genome assembly of the Korean intertidal mud-creeper Batillaria attramentaria.</title>
        <authorList>
            <person name="Patra A.K."/>
            <person name="Ho P.T."/>
            <person name="Jun S."/>
            <person name="Lee S.J."/>
            <person name="Kim Y."/>
            <person name="Won Y.J."/>
        </authorList>
    </citation>
    <scope>NUCLEOTIDE SEQUENCE [LARGE SCALE GENOMIC DNA]</scope>
    <source>
        <strain evidence="2">Wonlab-2016</strain>
    </source>
</reference>
<sequence>MAILRAFQHLLLSICILWVLVFHTANSQVKSPCEPCKMYDSVSNTVNCTEEKLLIACAKRFPNTRWCKDVVLALEEDDTCDNFGRAKSVGALPRLSQPLLWVYLTLNVVGLLCSF</sequence>
<feature type="chain" id="PRO_5044788515" evidence="1">
    <location>
        <begin position="28"/>
        <end position="115"/>
    </location>
</feature>
<proteinExistence type="predicted"/>
<dbReference type="EMBL" id="JACVVK020000003">
    <property type="protein sequence ID" value="KAK7507978.1"/>
    <property type="molecule type" value="Genomic_DNA"/>
</dbReference>
<organism evidence="2 3">
    <name type="scientific">Batillaria attramentaria</name>
    <dbReference type="NCBI Taxonomy" id="370345"/>
    <lineage>
        <taxon>Eukaryota</taxon>
        <taxon>Metazoa</taxon>
        <taxon>Spiralia</taxon>
        <taxon>Lophotrochozoa</taxon>
        <taxon>Mollusca</taxon>
        <taxon>Gastropoda</taxon>
        <taxon>Caenogastropoda</taxon>
        <taxon>Sorbeoconcha</taxon>
        <taxon>Cerithioidea</taxon>
        <taxon>Batillariidae</taxon>
        <taxon>Batillaria</taxon>
    </lineage>
</organism>
<feature type="signal peptide" evidence="1">
    <location>
        <begin position="1"/>
        <end position="27"/>
    </location>
</feature>
<evidence type="ECO:0000313" key="2">
    <source>
        <dbReference type="EMBL" id="KAK7507978.1"/>
    </source>
</evidence>
<dbReference type="AlphaFoldDB" id="A0ABD0M9R9"/>
<evidence type="ECO:0000256" key="1">
    <source>
        <dbReference type="SAM" id="SignalP"/>
    </source>
</evidence>
<keyword evidence="3" id="KW-1185">Reference proteome</keyword>
<dbReference type="Proteomes" id="UP001519460">
    <property type="component" value="Unassembled WGS sequence"/>
</dbReference>